<dbReference type="PANTHER" id="PTHR30055:SF234">
    <property type="entry name" value="HTH-TYPE TRANSCRIPTIONAL REGULATOR BETI"/>
    <property type="match status" value="1"/>
</dbReference>
<evidence type="ECO:0000313" key="7">
    <source>
        <dbReference type="EMBL" id="GGZ60682.1"/>
    </source>
</evidence>
<dbReference type="SUPFAM" id="SSF46689">
    <property type="entry name" value="Homeodomain-like"/>
    <property type="match status" value="1"/>
</dbReference>
<protein>
    <submittedName>
        <fullName evidence="7">TetR family transcriptional regulator</fullName>
    </submittedName>
</protein>
<evidence type="ECO:0000256" key="1">
    <source>
        <dbReference type="ARBA" id="ARBA00023015"/>
    </source>
</evidence>
<dbReference type="InterPro" id="IPR036271">
    <property type="entry name" value="Tet_transcr_reg_TetR-rel_C_sf"/>
</dbReference>
<evidence type="ECO:0000259" key="6">
    <source>
        <dbReference type="PROSITE" id="PS50977"/>
    </source>
</evidence>
<dbReference type="PRINTS" id="PR00455">
    <property type="entry name" value="HTHTETR"/>
</dbReference>
<dbReference type="PANTHER" id="PTHR30055">
    <property type="entry name" value="HTH-TYPE TRANSCRIPTIONAL REGULATOR RUTR"/>
    <property type="match status" value="1"/>
</dbReference>
<organism evidence="7 8">
    <name type="scientific">Streptomyces inusitatus</name>
    <dbReference type="NCBI Taxonomy" id="68221"/>
    <lineage>
        <taxon>Bacteria</taxon>
        <taxon>Bacillati</taxon>
        <taxon>Actinomycetota</taxon>
        <taxon>Actinomycetes</taxon>
        <taxon>Kitasatosporales</taxon>
        <taxon>Streptomycetaceae</taxon>
        <taxon>Streptomyces</taxon>
    </lineage>
</organism>
<feature type="domain" description="HTH tetR-type" evidence="6">
    <location>
        <begin position="75"/>
        <end position="134"/>
    </location>
</feature>
<feature type="DNA-binding region" description="H-T-H motif" evidence="4">
    <location>
        <begin position="97"/>
        <end position="116"/>
    </location>
</feature>
<dbReference type="InterPro" id="IPR009057">
    <property type="entry name" value="Homeodomain-like_sf"/>
</dbReference>
<evidence type="ECO:0000256" key="4">
    <source>
        <dbReference type="PROSITE-ProRule" id="PRU00335"/>
    </source>
</evidence>
<accession>A0A918QN87</accession>
<dbReference type="InterPro" id="IPR049445">
    <property type="entry name" value="TetR_SbtR-like_C"/>
</dbReference>
<keyword evidence="1" id="KW-0805">Transcription regulation</keyword>
<gene>
    <name evidence="7" type="ORF">GCM10010387_62950</name>
</gene>
<dbReference type="PROSITE" id="PS01081">
    <property type="entry name" value="HTH_TETR_1"/>
    <property type="match status" value="1"/>
</dbReference>
<dbReference type="GO" id="GO:0000976">
    <property type="term" value="F:transcription cis-regulatory region binding"/>
    <property type="evidence" value="ECO:0007669"/>
    <property type="project" value="TreeGrafter"/>
</dbReference>
<dbReference type="GO" id="GO:0003700">
    <property type="term" value="F:DNA-binding transcription factor activity"/>
    <property type="evidence" value="ECO:0007669"/>
    <property type="project" value="TreeGrafter"/>
</dbReference>
<reference evidence="7" key="2">
    <citation type="submission" date="2020-09" db="EMBL/GenBank/DDBJ databases">
        <authorList>
            <person name="Sun Q."/>
            <person name="Ohkuma M."/>
        </authorList>
    </citation>
    <scope>NUCLEOTIDE SEQUENCE</scope>
    <source>
        <strain evidence="7">JCM 4988</strain>
    </source>
</reference>
<dbReference type="SUPFAM" id="SSF48498">
    <property type="entry name" value="Tetracyclin repressor-like, C-terminal domain"/>
    <property type="match status" value="1"/>
</dbReference>
<evidence type="ECO:0000256" key="2">
    <source>
        <dbReference type="ARBA" id="ARBA00023125"/>
    </source>
</evidence>
<dbReference type="Pfam" id="PF00440">
    <property type="entry name" value="TetR_N"/>
    <property type="match status" value="1"/>
</dbReference>
<dbReference type="Pfam" id="PF21597">
    <property type="entry name" value="TetR_C_43"/>
    <property type="match status" value="1"/>
</dbReference>
<dbReference type="PROSITE" id="PS50977">
    <property type="entry name" value="HTH_TETR_2"/>
    <property type="match status" value="1"/>
</dbReference>
<dbReference type="AlphaFoldDB" id="A0A918QN87"/>
<proteinExistence type="predicted"/>
<keyword evidence="3" id="KW-0804">Transcription</keyword>
<dbReference type="Proteomes" id="UP000630936">
    <property type="component" value="Unassembled WGS sequence"/>
</dbReference>
<dbReference type="InterPro" id="IPR050109">
    <property type="entry name" value="HTH-type_TetR-like_transc_reg"/>
</dbReference>
<feature type="region of interest" description="Disordered" evidence="5">
    <location>
        <begin position="1"/>
        <end position="42"/>
    </location>
</feature>
<feature type="region of interest" description="Disordered" evidence="5">
    <location>
        <begin position="251"/>
        <end position="277"/>
    </location>
</feature>
<dbReference type="Gene3D" id="1.10.357.10">
    <property type="entry name" value="Tetracycline Repressor, domain 2"/>
    <property type="match status" value="1"/>
</dbReference>
<dbReference type="EMBL" id="BMWG01000031">
    <property type="protein sequence ID" value="GGZ60682.1"/>
    <property type="molecule type" value="Genomic_DNA"/>
</dbReference>
<comment type="caution">
    <text evidence="7">The sequence shown here is derived from an EMBL/GenBank/DDBJ whole genome shotgun (WGS) entry which is preliminary data.</text>
</comment>
<feature type="compositionally biased region" description="Basic and acidic residues" evidence="5">
    <location>
        <begin position="27"/>
        <end position="42"/>
    </location>
</feature>
<keyword evidence="8" id="KW-1185">Reference proteome</keyword>
<dbReference type="InterPro" id="IPR001647">
    <property type="entry name" value="HTH_TetR"/>
</dbReference>
<evidence type="ECO:0000313" key="8">
    <source>
        <dbReference type="Proteomes" id="UP000630936"/>
    </source>
</evidence>
<sequence length="277" mass="30641">MTVAPPGPECEQLRADSSALRGVSKGTLDRTGRDPLQRSHREPPWIGGTILCRMTESSRQSDPVEGGRPLRRDAALNRERILHAAREVFGQQGLGVTLDGVARHAGVGVGTVYRRFPTKEALIQALFAQDLRIRQEAADRALAHPDPWQGLVDFLMEMAADLAENRGLYEVLMLGAHTSAPIDSARDGMLPLLQALIRRARESGDLRPEVTPADIPVIQHMVYAAAQFTHGQQPDTWRRYLEILLNGLRRRPDDPPLETPSLSDEMVEQAMGISRAE</sequence>
<keyword evidence="2 4" id="KW-0238">DNA-binding</keyword>
<evidence type="ECO:0000256" key="3">
    <source>
        <dbReference type="ARBA" id="ARBA00023163"/>
    </source>
</evidence>
<reference evidence="7" key="1">
    <citation type="journal article" date="2014" name="Int. J. Syst. Evol. Microbiol.">
        <title>Complete genome sequence of Corynebacterium casei LMG S-19264T (=DSM 44701T), isolated from a smear-ripened cheese.</title>
        <authorList>
            <consortium name="US DOE Joint Genome Institute (JGI-PGF)"/>
            <person name="Walter F."/>
            <person name="Albersmeier A."/>
            <person name="Kalinowski J."/>
            <person name="Ruckert C."/>
        </authorList>
    </citation>
    <scope>NUCLEOTIDE SEQUENCE</scope>
    <source>
        <strain evidence="7">JCM 4988</strain>
    </source>
</reference>
<evidence type="ECO:0000256" key="5">
    <source>
        <dbReference type="SAM" id="MobiDB-lite"/>
    </source>
</evidence>
<dbReference type="InterPro" id="IPR023772">
    <property type="entry name" value="DNA-bd_HTH_TetR-type_CS"/>
</dbReference>
<name>A0A918QN87_9ACTN</name>